<dbReference type="EMBL" id="PP079414">
    <property type="protein sequence ID" value="WWO60258.1"/>
    <property type="molecule type" value="Genomic_DNA"/>
</dbReference>
<evidence type="ECO:0000313" key="2">
    <source>
        <dbReference type="EMBL" id="WWO60258.1"/>
    </source>
</evidence>
<protein>
    <submittedName>
        <fullName evidence="2">Internal virion protein</fullName>
    </submittedName>
</protein>
<proteinExistence type="predicted"/>
<dbReference type="Proteomes" id="UP001386178">
    <property type="component" value="Segment"/>
</dbReference>
<evidence type="ECO:0000256" key="1">
    <source>
        <dbReference type="SAM" id="MobiDB-lite"/>
    </source>
</evidence>
<accession>A0ABZ2GZB8</accession>
<name>A0ABZ2GZB8_9CAUD</name>
<reference evidence="2 3" key="1">
    <citation type="submission" date="2024-01" db="EMBL/GenBank/DDBJ databases">
        <title>Novel lytic viruses for Xanthomonas sp. and Stenotrophomonas maltophilia.</title>
        <authorList>
            <person name="Petrzik K."/>
            <person name="Brazdova S."/>
            <person name="Sovova L."/>
            <person name="Neoralova M."/>
        </authorList>
    </citation>
    <scope>NUCLEOTIDE SEQUENCE [LARGE SCALE GENOMIC DNA]</scope>
</reference>
<sequence length="288" mass="30296">MGSISTIIQSDNQTLVAQAEVNAKRKMQQSSNLLSAKGNTLNEFMRTLGNMSRMEAAGKEYNNAIESLAWETQEGGRASLTAQLEQAEALGALDAMASVSGVGGSSMDLMESMIGLKADTQMFEAQETMRRLGAQGRKGTANILVNGIKAMDSRQQMGTFSYQEFIDPKKMSNKWLKVAGVAVATYFGGPQAGEAAASHAVADWKANNGDFDGSARDYGAALKGAMSSYKDWSERGGTSWGSDVAKGWQIGGGTSSSSSSKFTKSGTSNTSKSSGSNSKSGGGYGWGW</sequence>
<keyword evidence="3" id="KW-1185">Reference proteome</keyword>
<feature type="compositionally biased region" description="Low complexity" evidence="1">
    <location>
        <begin position="255"/>
        <end position="279"/>
    </location>
</feature>
<evidence type="ECO:0000313" key="3">
    <source>
        <dbReference type="Proteomes" id="UP001386178"/>
    </source>
</evidence>
<feature type="region of interest" description="Disordered" evidence="1">
    <location>
        <begin position="251"/>
        <end position="288"/>
    </location>
</feature>
<organism evidence="2 3">
    <name type="scientific">Xanthomonas phage SB3</name>
    <dbReference type="NCBI Taxonomy" id="3117472"/>
    <lineage>
        <taxon>Viruses</taxon>
        <taxon>Duplodnaviria</taxon>
        <taxon>Heunggongvirae</taxon>
        <taxon>Uroviricota</taxon>
        <taxon>Caudoviricetes</taxon>
        <taxon>Autographivirales</taxon>
        <taxon>Autonotataviridae</taxon>
        <taxon>Euvesivirus</taxon>
        <taxon>Euvesivirus SB3</taxon>
    </lineage>
</organism>